<sequence length="502" mass="54742">MPQIYAPNPLRRRSSSSASSSSSSSSSTTALRPIDADDSIVLSDLVRTGEASRLRRRGAMRIDPALHSVGSARTPSVVIVDRQTWDAEYEFDLASLHEPSGRTASLRLPHRRQRSTRRYGPYASGSSGQHEVADEYVYSLVCGQKIHGYDSDDFEAFKPSVLPVYPATHRPEREINRSTGCGSLVHVRAAPRPRVGVWTAYSAASSIVVPLDAGYFDACEAAKFARSSCGCTKEGIGCAVCGNPLGTRYTPCKSAADTFFCSRNNEKSQPSASSSHLRGPEGPQYWQPSSPRGSDHTIYTFFSNAVTSTPTYEFPAPKARTRPRLYSDASLHIISSPPLASRGLPSDPSAEFFSDDEEEDEAAVIASGGSWHSGPTPPADGSLLTPRAEGDSAEAILFDRLVTASPTPLSDVGEESSHLIPPRVYSHARRPRIYPDDPVPAPVSFYQQQVIGAWERERERQRERTASPGFDPDGESFVWGVADPEEPGSPDKSYEHFLFPER</sequence>
<name>A0A067TWY1_GALM3</name>
<evidence type="ECO:0000313" key="3">
    <source>
        <dbReference type="Proteomes" id="UP000027222"/>
    </source>
</evidence>
<dbReference type="Proteomes" id="UP000027222">
    <property type="component" value="Unassembled WGS sequence"/>
</dbReference>
<feature type="compositionally biased region" description="Acidic residues" evidence="1">
    <location>
        <begin position="353"/>
        <end position="362"/>
    </location>
</feature>
<dbReference type="OrthoDB" id="3270840at2759"/>
<feature type="compositionally biased region" description="Low complexity" evidence="1">
    <location>
        <begin position="15"/>
        <end position="27"/>
    </location>
</feature>
<evidence type="ECO:0000313" key="2">
    <source>
        <dbReference type="EMBL" id="KDR84439.1"/>
    </source>
</evidence>
<feature type="region of interest" description="Disordered" evidence="1">
    <location>
        <begin position="102"/>
        <end position="128"/>
    </location>
</feature>
<dbReference type="AlphaFoldDB" id="A0A067TWY1"/>
<dbReference type="STRING" id="685588.A0A067TWY1"/>
<proteinExistence type="predicted"/>
<feature type="region of interest" description="Disordered" evidence="1">
    <location>
        <begin position="1"/>
        <end position="31"/>
    </location>
</feature>
<feature type="compositionally biased region" description="Basic residues" evidence="1">
    <location>
        <begin position="108"/>
        <end position="117"/>
    </location>
</feature>
<keyword evidence="3" id="KW-1185">Reference proteome</keyword>
<dbReference type="EMBL" id="KL142368">
    <property type="protein sequence ID" value="KDR84439.1"/>
    <property type="molecule type" value="Genomic_DNA"/>
</dbReference>
<organism evidence="2 3">
    <name type="scientific">Galerina marginata (strain CBS 339.88)</name>
    <dbReference type="NCBI Taxonomy" id="685588"/>
    <lineage>
        <taxon>Eukaryota</taxon>
        <taxon>Fungi</taxon>
        <taxon>Dikarya</taxon>
        <taxon>Basidiomycota</taxon>
        <taxon>Agaricomycotina</taxon>
        <taxon>Agaricomycetes</taxon>
        <taxon>Agaricomycetidae</taxon>
        <taxon>Agaricales</taxon>
        <taxon>Agaricineae</taxon>
        <taxon>Strophariaceae</taxon>
        <taxon>Galerina</taxon>
    </lineage>
</organism>
<evidence type="ECO:0000256" key="1">
    <source>
        <dbReference type="SAM" id="MobiDB-lite"/>
    </source>
</evidence>
<feature type="region of interest" description="Disordered" evidence="1">
    <location>
        <begin position="337"/>
        <end position="386"/>
    </location>
</feature>
<feature type="compositionally biased region" description="Basic and acidic residues" evidence="1">
    <location>
        <begin position="456"/>
        <end position="465"/>
    </location>
</feature>
<feature type="compositionally biased region" description="Basic and acidic residues" evidence="1">
    <location>
        <begin position="492"/>
        <end position="502"/>
    </location>
</feature>
<dbReference type="HOGENOM" id="CLU_542958_0_0_1"/>
<feature type="region of interest" description="Disordered" evidence="1">
    <location>
        <begin position="456"/>
        <end position="502"/>
    </location>
</feature>
<protein>
    <submittedName>
        <fullName evidence="2">Uncharacterized protein</fullName>
    </submittedName>
</protein>
<feature type="region of interest" description="Disordered" evidence="1">
    <location>
        <begin position="269"/>
        <end position="292"/>
    </location>
</feature>
<reference evidence="3" key="1">
    <citation type="journal article" date="2014" name="Proc. Natl. Acad. Sci. U.S.A.">
        <title>Extensive sampling of basidiomycete genomes demonstrates inadequacy of the white-rot/brown-rot paradigm for wood decay fungi.</title>
        <authorList>
            <person name="Riley R."/>
            <person name="Salamov A.A."/>
            <person name="Brown D.W."/>
            <person name="Nagy L.G."/>
            <person name="Floudas D."/>
            <person name="Held B.W."/>
            <person name="Levasseur A."/>
            <person name="Lombard V."/>
            <person name="Morin E."/>
            <person name="Otillar R."/>
            <person name="Lindquist E.A."/>
            <person name="Sun H."/>
            <person name="LaButti K.M."/>
            <person name="Schmutz J."/>
            <person name="Jabbour D."/>
            <person name="Luo H."/>
            <person name="Baker S.E."/>
            <person name="Pisabarro A.G."/>
            <person name="Walton J.D."/>
            <person name="Blanchette R.A."/>
            <person name="Henrissat B."/>
            <person name="Martin F."/>
            <person name="Cullen D."/>
            <person name="Hibbett D.S."/>
            <person name="Grigoriev I.V."/>
        </authorList>
    </citation>
    <scope>NUCLEOTIDE SEQUENCE [LARGE SCALE GENOMIC DNA]</scope>
    <source>
        <strain evidence="3">CBS 339.88</strain>
    </source>
</reference>
<gene>
    <name evidence="2" type="ORF">GALMADRAFT_151335</name>
</gene>
<accession>A0A067TWY1</accession>